<gene>
    <name evidence="2" type="ORF">DFH07DRAFT_823015</name>
</gene>
<proteinExistence type="predicted"/>
<feature type="region of interest" description="Disordered" evidence="1">
    <location>
        <begin position="76"/>
        <end position="99"/>
    </location>
</feature>
<keyword evidence="3" id="KW-1185">Reference proteome</keyword>
<accession>A0AAD7J081</accession>
<feature type="compositionally biased region" description="Low complexity" evidence="1">
    <location>
        <begin position="1"/>
        <end position="23"/>
    </location>
</feature>
<dbReference type="EMBL" id="JARJLG010000067">
    <property type="protein sequence ID" value="KAJ7754313.1"/>
    <property type="molecule type" value="Genomic_DNA"/>
</dbReference>
<protein>
    <submittedName>
        <fullName evidence="2">Uncharacterized protein</fullName>
    </submittedName>
</protein>
<reference evidence="2" key="1">
    <citation type="submission" date="2023-03" db="EMBL/GenBank/DDBJ databases">
        <title>Massive genome expansion in bonnet fungi (Mycena s.s.) driven by repeated elements and novel gene families across ecological guilds.</title>
        <authorList>
            <consortium name="Lawrence Berkeley National Laboratory"/>
            <person name="Harder C.B."/>
            <person name="Miyauchi S."/>
            <person name="Viragh M."/>
            <person name="Kuo A."/>
            <person name="Thoen E."/>
            <person name="Andreopoulos B."/>
            <person name="Lu D."/>
            <person name="Skrede I."/>
            <person name="Drula E."/>
            <person name="Henrissat B."/>
            <person name="Morin E."/>
            <person name="Kohler A."/>
            <person name="Barry K."/>
            <person name="LaButti K."/>
            <person name="Morin E."/>
            <person name="Salamov A."/>
            <person name="Lipzen A."/>
            <person name="Mereny Z."/>
            <person name="Hegedus B."/>
            <person name="Baldrian P."/>
            <person name="Stursova M."/>
            <person name="Weitz H."/>
            <person name="Taylor A."/>
            <person name="Grigoriev I.V."/>
            <person name="Nagy L.G."/>
            <person name="Martin F."/>
            <person name="Kauserud H."/>
        </authorList>
    </citation>
    <scope>NUCLEOTIDE SEQUENCE</scope>
    <source>
        <strain evidence="2">CBHHK188m</strain>
    </source>
</reference>
<evidence type="ECO:0000256" key="1">
    <source>
        <dbReference type="SAM" id="MobiDB-lite"/>
    </source>
</evidence>
<evidence type="ECO:0000313" key="3">
    <source>
        <dbReference type="Proteomes" id="UP001215280"/>
    </source>
</evidence>
<dbReference type="AlphaFoldDB" id="A0AAD7J081"/>
<name>A0AAD7J081_9AGAR</name>
<dbReference type="Proteomes" id="UP001215280">
    <property type="component" value="Unassembled WGS sequence"/>
</dbReference>
<evidence type="ECO:0000313" key="2">
    <source>
        <dbReference type="EMBL" id="KAJ7754313.1"/>
    </source>
</evidence>
<feature type="compositionally biased region" description="Low complexity" evidence="1">
    <location>
        <begin position="80"/>
        <end position="95"/>
    </location>
</feature>
<comment type="caution">
    <text evidence="2">The sequence shown here is derived from an EMBL/GenBank/DDBJ whole genome shotgun (WGS) entry which is preliminary data.</text>
</comment>
<feature type="region of interest" description="Disordered" evidence="1">
    <location>
        <begin position="1"/>
        <end position="46"/>
    </location>
</feature>
<sequence>MKVRSALRSPLRSSAGSVSSVQSFDTVRQAPSTAATSPIYSDDQRWSQVVPPESGLTFAVVWDPEENGILSFSSAELAESPAPTRDPSSPDSPSDALDNRSQILTIGPSVAPASESTATLQYFRDKHDFLFAESPFFPDRRRTQTSSTLDGLDVYLRGSMLGRAHNANRYYSCFKDLDDEFAFDPRTSFANAWVNYMKHGIRDDVSDEGFFESGVEENEGNLSSRFSMTTTSTSNYITVENEVDDESSAAWSTVEAPNTPSYSRLLFTNPPASNHRLRKTRPIPGPASPSDVLARRDYNHNVSPPTTIPTPPIPDGPPARLVRSLSLPKFARKWKKADAPGWVLVDVKEDGYHLPPLPPLPPLPLPRAYTS</sequence>
<feature type="compositionally biased region" description="Polar residues" evidence="1">
    <location>
        <begin position="24"/>
        <end position="39"/>
    </location>
</feature>
<organism evidence="2 3">
    <name type="scientific">Mycena maculata</name>
    <dbReference type="NCBI Taxonomy" id="230809"/>
    <lineage>
        <taxon>Eukaryota</taxon>
        <taxon>Fungi</taxon>
        <taxon>Dikarya</taxon>
        <taxon>Basidiomycota</taxon>
        <taxon>Agaricomycotina</taxon>
        <taxon>Agaricomycetes</taxon>
        <taxon>Agaricomycetidae</taxon>
        <taxon>Agaricales</taxon>
        <taxon>Marasmiineae</taxon>
        <taxon>Mycenaceae</taxon>
        <taxon>Mycena</taxon>
    </lineage>
</organism>